<keyword evidence="2" id="KW-0804">Transcription</keyword>
<accession>A0ABU0IV08</accession>
<feature type="region of interest" description="Disordered" evidence="1">
    <location>
        <begin position="1"/>
        <end position="21"/>
    </location>
</feature>
<reference evidence="2 3" key="1">
    <citation type="submission" date="2023-07" db="EMBL/GenBank/DDBJ databases">
        <title>Genomic Encyclopedia of Type Strains, Phase IV (KMG-IV): sequencing the most valuable type-strain genomes for metagenomic binning, comparative biology and taxonomic classification.</title>
        <authorList>
            <person name="Goeker M."/>
        </authorList>
    </citation>
    <scope>NUCLEOTIDE SEQUENCE [LARGE SCALE GENOMIC DNA]</scope>
    <source>
        <strain evidence="2 3">DSM 18695</strain>
    </source>
</reference>
<dbReference type="GO" id="GO:0000428">
    <property type="term" value="C:DNA-directed RNA polymerase complex"/>
    <property type="evidence" value="ECO:0007669"/>
    <property type="project" value="UniProtKB-KW"/>
</dbReference>
<keyword evidence="3" id="KW-1185">Reference proteome</keyword>
<protein>
    <submittedName>
        <fullName evidence="2">DNA-directed RNA polymerase subunit RPC12/RpoP</fullName>
    </submittedName>
</protein>
<evidence type="ECO:0000256" key="1">
    <source>
        <dbReference type="SAM" id="MobiDB-lite"/>
    </source>
</evidence>
<dbReference type="RefSeq" id="WP_307350008.1">
    <property type="nucleotide sequence ID" value="NZ_JAUSVS010000005.1"/>
</dbReference>
<sequence>MTEELPRKRPLLSLKNPPKPKVKPTLRWKCKPCGGIVVLTGKETEPEVIRCPACNARLGKAGQFLSDPPDVDHIRARKFTE</sequence>
<evidence type="ECO:0000313" key="3">
    <source>
        <dbReference type="Proteomes" id="UP001228905"/>
    </source>
</evidence>
<evidence type="ECO:0000313" key="2">
    <source>
        <dbReference type="EMBL" id="MDQ0464968.1"/>
    </source>
</evidence>
<comment type="caution">
    <text evidence="2">The sequence shown here is derived from an EMBL/GenBank/DDBJ whole genome shotgun (WGS) entry which is preliminary data.</text>
</comment>
<dbReference type="Proteomes" id="UP001228905">
    <property type="component" value="Unassembled WGS sequence"/>
</dbReference>
<proteinExistence type="predicted"/>
<keyword evidence="2" id="KW-0240">DNA-directed RNA polymerase</keyword>
<dbReference type="EMBL" id="JAUSVS010000005">
    <property type="protein sequence ID" value="MDQ0464968.1"/>
    <property type="molecule type" value="Genomic_DNA"/>
</dbReference>
<gene>
    <name evidence="2" type="ORF">QO010_002752</name>
</gene>
<name>A0ABU0IV08_9CAUL</name>
<organism evidence="2 3">
    <name type="scientific">Caulobacter ginsengisoli</name>
    <dbReference type="NCBI Taxonomy" id="400775"/>
    <lineage>
        <taxon>Bacteria</taxon>
        <taxon>Pseudomonadati</taxon>
        <taxon>Pseudomonadota</taxon>
        <taxon>Alphaproteobacteria</taxon>
        <taxon>Caulobacterales</taxon>
        <taxon>Caulobacteraceae</taxon>
        <taxon>Caulobacter</taxon>
    </lineage>
</organism>